<evidence type="ECO:0000256" key="1">
    <source>
        <dbReference type="ARBA" id="ARBA00004651"/>
    </source>
</evidence>
<protein>
    <submittedName>
        <fullName evidence="8">MFS transporter</fullName>
    </submittedName>
</protein>
<dbReference type="Gene3D" id="1.20.1250.20">
    <property type="entry name" value="MFS general substrate transporter like domains"/>
    <property type="match status" value="1"/>
</dbReference>
<name>A0ABS5KP00_9ACTN</name>
<dbReference type="InterPro" id="IPR011701">
    <property type="entry name" value="MFS"/>
</dbReference>
<feature type="transmembrane region" description="Helical" evidence="6">
    <location>
        <begin position="160"/>
        <end position="179"/>
    </location>
</feature>
<feature type="domain" description="Major facilitator superfamily (MFS) profile" evidence="7">
    <location>
        <begin position="1"/>
        <end position="405"/>
    </location>
</feature>
<reference evidence="8 9" key="1">
    <citation type="submission" date="2020-02" db="EMBL/GenBank/DDBJ databases">
        <title>Acidophilic actinobacteria isolated from forest soil.</title>
        <authorList>
            <person name="Golinska P."/>
        </authorList>
    </citation>
    <scope>NUCLEOTIDE SEQUENCE [LARGE SCALE GENOMIC DNA]</scope>
    <source>
        <strain evidence="8 9">NL8</strain>
    </source>
</reference>
<evidence type="ECO:0000256" key="5">
    <source>
        <dbReference type="ARBA" id="ARBA00023136"/>
    </source>
</evidence>
<dbReference type="Pfam" id="PF07690">
    <property type="entry name" value="MFS_1"/>
    <property type="match status" value="1"/>
</dbReference>
<sequence>MRRFRAVVAGYSVSAYGSYLDSVALALFVYEASKSSLAVGVYLALRLGSGVVSGITGGRLLERVPHRRAMIVTCLIQALALFGLSAAPHGSRVALCFVLAVIAGYAGTLFAVSLRSMIPEVVGDDRRDRANSHLVMGRSLAMVAGYATAGLVVADLGFTAAFLIDAATYLVCAAAVLGLPRDAGAAPAEPAEAAGTEAAGIDAGKPSRGPLAGSRLAVAALRAVPLLLLMVGLRAVDALGSSSHNVALPVYSATADAAHPADFVARFWLCWAIGNILVQQAVQLGARRYGFATGASGFGVGTIVMSAAFIAAFAGLGLWPTVVIAVVAGAADGFTEVSYTSSLQTLPVSARTHAFGLSATVENAGFGIGMIVCSGLLERLTPLEVVGGLHLIAIGVAVVFVATTRRRSTAAAVPPLGGLVRSGASGAVPAEEGADA</sequence>
<dbReference type="InterPro" id="IPR020846">
    <property type="entry name" value="MFS_dom"/>
</dbReference>
<proteinExistence type="predicted"/>
<dbReference type="PANTHER" id="PTHR23513">
    <property type="entry name" value="INTEGRAL MEMBRANE EFFLUX PROTEIN-RELATED"/>
    <property type="match status" value="1"/>
</dbReference>
<organism evidence="8 9">
    <name type="scientific">Catenulispora pinistramenti</name>
    <dbReference type="NCBI Taxonomy" id="2705254"/>
    <lineage>
        <taxon>Bacteria</taxon>
        <taxon>Bacillati</taxon>
        <taxon>Actinomycetota</taxon>
        <taxon>Actinomycetes</taxon>
        <taxon>Catenulisporales</taxon>
        <taxon>Catenulisporaceae</taxon>
        <taxon>Catenulispora</taxon>
    </lineage>
</organism>
<accession>A0ABS5KP00</accession>
<evidence type="ECO:0000256" key="3">
    <source>
        <dbReference type="ARBA" id="ARBA00022692"/>
    </source>
</evidence>
<feature type="transmembrane region" description="Helical" evidence="6">
    <location>
        <begin position="135"/>
        <end position="154"/>
    </location>
</feature>
<feature type="transmembrane region" description="Helical" evidence="6">
    <location>
        <begin position="289"/>
        <end position="310"/>
    </location>
</feature>
<feature type="transmembrane region" description="Helical" evidence="6">
    <location>
        <begin position="92"/>
        <end position="114"/>
    </location>
</feature>
<comment type="subcellular location">
    <subcellularLocation>
        <location evidence="1">Cell membrane</location>
        <topology evidence="1">Multi-pass membrane protein</topology>
    </subcellularLocation>
</comment>
<dbReference type="PROSITE" id="PS50850">
    <property type="entry name" value="MFS"/>
    <property type="match status" value="1"/>
</dbReference>
<gene>
    <name evidence="8" type="ORF">KGQ19_12940</name>
</gene>
<dbReference type="EMBL" id="JAAFYZ010000034">
    <property type="protein sequence ID" value="MBS2547773.1"/>
    <property type="molecule type" value="Genomic_DNA"/>
</dbReference>
<dbReference type="InterPro" id="IPR036259">
    <property type="entry name" value="MFS_trans_sf"/>
</dbReference>
<dbReference type="PANTHER" id="PTHR23513:SF11">
    <property type="entry name" value="STAPHYLOFERRIN A TRANSPORTER"/>
    <property type="match status" value="1"/>
</dbReference>
<dbReference type="SUPFAM" id="SSF103473">
    <property type="entry name" value="MFS general substrate transporter"/>
    <property type="match status" value="1"/>
</dbReference>
<evidence type="ECO:0000313" key="9">
    <source>
        <dbReference type="Proteomes" id="UP000730482"/>
    </source>
</evidence>
<evidence type="ECO:0000259" key="7">
    <source>
        <dbReference type="PROSITE" id="PS50850"/>
    </source>
</evidence>
<evidence type="ECO:0000256" key="2">
    <source>
        <dbReference type="ARBA" id="ARBA00022475"/>
    </source>
</evidence>
<dbReference type="Proteomes" id="UP000730482">
    <property type="component" value="Unassembled WGS sequence"/>
</dbReference>
<evidence type="ECO:0000256" key="6">
    <source>
        <dbReference type="SAM" id="Phobius"/>
    </source>
</evidence>
<evidence type="ECO:0000256" key="4">
    <source>
        <dbReference type="ARBA" id="ARBA00022989"/>
    </source>
</evidence>
<keyword evidence="2" id="KW-1003">Cell membrane</keyword>
<feature type="transmembrane region" description="Helical" evidence="6">
    <location>
        <begin position="36"/>
        <end position="57"/>
    </location>
</feature>
<keyword evidence="5 6" id="KW-0472">Membrane</keyword>
<comment type="caution">
    <text evidence="8">The sequence shown here is derived from an EMBL/GenBank/DDBJ whole genome shotgun (WGS) entry which is preliminary data.</text>
</comment>
<dbReference type="RefSeq" id="WP_212009354.1">
    <property type="nucleotide sequence ID" value="NZ_JAAFYZ010000034.1"/>
</dbReference>
<feature type="transmembrane region" description="Helical" evidence="6">
    <location>
        <begin position="7"/>
        <end position="30"/>
    </location>
</feature>
<feature type="transmembrane region" description="Helical" evidence="6">
    <location>
        <begin position="383"/>
        <end position="402"/>
    </location>
</feature>
<evidence type="ECO:0000313" key="8">
    <source>
        <dbReference type="EMBL" id="MBS2547773.1"/>
    </source>
</evidence>
<feature type="transmembrane region" description="Helical" evidence="6">
    <location>
        <begin position="69"/>
        <end position="86"/>
    </location>
</feature>
<keyword evidence="4 6" id="KW-1133">Transmembrane helix</keyword>
<keyword evidence="9" id="KW-1185">Reference proteome</keyword>
<keyword evidence="3 6" id="KW-0812">Transmembrane</keyword>